<dbReference type="EMBL" id="CP031165">
    <property type="protein sequence ID" value="AXV06482.1"/>
    <property type="molecule type" value="Genomic_DNA"/>
</dbReference>
<accession>A0A346XW85</accession>
<name>A0A346XW85_9ACTN</name>
<sequence length="60" mass="6442">MNAWAPLFADVRLVPGDRGVYDVTLDGELVYSKHATGRHAEPGEVRGIIESIIGPPVLEG</sequence>
<evidence type="ECO:0008006" key="4">
    <source>
        <dbReference type="Google" id="ProtNLM"/>
    </source>
</evidence>
<dbReference type="AlphaFoldDB" id="A0A346XW85"/>
<keyword evidence="1" id="KW-0676">Redox-active center</keyword>
<dbReference type="Pfam" id="PF10262">
    <property type="entry name" value="Rdx"/>
    <property type="match status" value="1"/>
</dbReference>
<dbReference type="InterPro" id="IPR011893">
    <property type="entry name" value="Selenoprotein_Rdx-typ"/>
</dbReference>
<reference evidence="2 3" key="1">
    <citation type="submission" date="2018-09" db="EMBL/GenBank/DDBJ databases">
        <title>Complete genome sequence of Euzebya sp. DY32-46 isolated from seawater of Pacific Ocean.</title>
        <authorList>
            <person name="Xu L."/>
            <person name="Wu Y.-H."/>
            <person name="Xu X.-W."/>
        </authorList>
    </citation>
    <scope>NUCLEOTIDE SEQUENCE [LARGE SCALE GENOMIC DNA]</scope>
    <source>
        <strain evidence="2 3">DY32-46</strain>
    </source>
</reference>
<dbReference type="KEGG" id="euz:DVS28_a1791"/>
<evidence type="ECO:0000256" key="1">
    <source>
        <dbReference type="ARBA" id="ARBA00023284"/>
    </source>
</evidence>
<dbReference type="SUPFAM" id="SSF52833">
    <property type="entry name" value="Thioredoxin-like"/>
    <property type="match status" value="1"/>
</dbReference>
<evidence type="ECO:0000313" key="3">
    <source>
        <dbReference type="Proteomes" id="UP000264006"/>
    </source>
</evidence>
<evidence type="ECO:0000313" key="2">
    <source>
        <dbReference type="EMBL" id="AXV06482.1"/>
    </source>
</evidence>
<dbReference type="InterPro" id="IPR036249">
    <property type="entry name" value="Thioredoxin-like_sf"/>
</dbReference>
<dbReference type="Gene3D" id="3.40.30.10">
    <property type="entry name" value="Glutaredoxin"/>
    <property type="match status" value="1"/>
</dbReference>
<proteinExistence type="predicted"/>
<dbReference type="Proteomes" id="UP000264006">
    <property type="component" value="Chromosome"/>
</dbReference>
<keyword evidence="3" id="KW-1185">Reference proteome</keyword>
<organism evidence="2 3">
    <name type="scientific">Euzebya pacifica</name>
    <dbReference type="NCBI Taxonomy" id="1608957"/>
    <lineage>
        <taxon>Bacteria</taxon>
        <taxon>Bacillati</taxon>
        <taxon>Actinomycetota</taxon>
        <taxon>Nitriliruptoria</taxon>
        <taxon>Euzebyales</taxon>
    </lineage>
</organism>
<protein>
    <recommendedName>
        <fullName evidence="4">SelT/SelW/SelH family protein</fullName>
    </recommendedName>
</protein>
<gene>
    <name evidence="2" type="ORF">DVS28_a1791</name>
</gene>